<dbReference type="GO" id="GO:0032259">
    <property type="term" value="P:methylation"/>
    <property type="evidence" value="ECO:0007669"/>
    <property type="project" value="UniProtKB-KW"/>
</dbReference>
<name>A0ABU8EYL4_9GAMM</name>
<dbReference type="SUPFAM" id="SSF53335">
    <property type="entry name" value="S-adenosyl-L-methionine-dependent methyltransferases"/>
    <property type="match status" value="1"/>
</dbReference>
<keyword evidence="4" id="KW-1185">Reference proteome</keyword>
<reference evidence="3 4" key="1">
    <citation type="submission" date="2023-12" db="EMBL/GenBank/DDBJ databases">
        <title>Friends and Foes: Symbiotic and Algicidal bacterial influence on Karenia brevis blooms.</title>
        <authorList>
            <person name="Fei C."/>
            <person name="Mohamed A.R."/>
            <person name="Booker A."/>
            <person name="Arshad M."/>
            <person name="Klass S."/>
            <person name="Ahn S."/>
            <person name="Gilbert P.M."/>
            <person name="Heil C.A."/>
            <person name="Martinez J.M."/>
            <person name="Amin S.A."/>
        </authorList>
    </citation>
    <scope>NUCLEOTIDE SEQUENCE [LARGE SCALE GENOMIC DNA]</scope>
    <source>
        <strain evidence="3 4">CE15</strain>
    </source>
</reference>
<dbReference type="InterPro" id="IPR013216">
    <property type="entry name" value="Methyltransf_11"/>
</dbReference>
<dbReference type="EMBL" id="JBAWKS010000002">
    <property type="protein sequence ID" value="MEI4551278.1"/>
    <property type="molecule type" value="Genomic_DNA"/>
</dbReference>
<dbReference type="RefSeq" id="WP_336436278.1">
    <property type="nucleotide sequence ID" value="NZ_JBAWKS010000002.1"/>
</dbReference>
<evidence type="ECO:0000256" key="1">
    <source>
        <dbReference type="ARBA" id="ARBA00022679"/>
    </source>
</evidence>
<protein>
    <submittedName>
        <fullName evidence="3">Class I SAM-dependent methyltransferase</fullName>
        <ecNumber evidence="3">2.1.-.-</ecNumber>
    </submittedName>
</protein>
<dbReference type="GO" id="GO:0008168">
    <property type="term" value="F:methyltransferase activity"/>
    <property type="evidence" value="ECO:0007669"/>
    <property type="project" value="UniProtKB-KW"/>
</dbReference>
<proteinExistence type="predicted"/>
<dbReference type="Proteomes" id="UP001382455">
    <property type="component" value="Unassembled WGS sequence"/>
</dbReference>
<dbReference type="EC" id="2.1.-.-" evidence="3"/>
<dbReference type="InterPro" id="IPR029063">
    <property type="entry name" value="SAM-dependent_MTases_sf"/>
</dbReference>
<dbReference type="PANTHER" id="PTHR43861:SF3">
    <property type="entry name" value="PUTATIVE (AFU_ORTHOLOGUE AFUA_2G14390)-RELATED"/>
    <property type="match status" value="1"/>
</dbReference>
<sequence length="193" mass="21541">MSNSWDEYADGWDNNQDVVLYAQNAFKSLTQYTELNGLRVLDFGCGTGLLTEKIAKQAAEVIAIDTSAKMIDVLNAKSLTNVKTLCCELSEHEIKNNPLLTEGFDLIIASSVCAFVPNYQQLLTLFKRLLNQSGTFVQWDWQRNEQDDFGFTPEMITQGYESANLLVESVTNAFSLTSNNSTMQVLMGIAKNN</sequence>
<dbReference type="PANTHER" id="PTHR43861">
    <property type="entry name" value="TRANS-ACONITATE 2-METHYLTRANSFERASE-RELATED"/>
    <property type="match status" value="1"/>
</dbReference>
<evidence type="ECO:0000259" key="2">
    <source>
        <dbReference type="Pfam" id="PF08241"/>
    </source>
</evidence>
<gene>
    <name evidence="3" type="ORF">WAE96_16510</name>
</gene>
<dbReference type="Gene3D" id="3.40.50.150">
    <property type="entry name" value="Vaccinia Virus protein VP39"/>
    <property type="match status" value="1"/>
</dbReference>
<comment type="caution">
    <text evidence="3">The sequence shown here is derived from an EMBL/GenBank/DDBJ whole genome shotgun (WGS) entry which is preliminary data.</text>
</comment>
<organism evidence="3 4">
    <name type="scientific">Pseudoalteromonas spongiae</name>
    <dbReference type="NCBI Taxonomy" id="298657"/>
    <lineage>
        <taxon>Bacteria</taxon>
        <taxon>Pseudomonadati</taxon>
        <taxon>Pseudomonadota</taxon>
        <taxon>Gammaproteobacteria</taxon>
        <taxon>Alteromonadales</taxon>
        <taxon>Pseudoalteromonadaceae</taxon>
        <taxon>Pseudoalteromonas</taxon>
    </lineage>
</organism>
<dbReference type="Pfam" id="PF08241">
    <property type="entry name" value="Methyltransf_11"/>
    <property type="match status" value="1"/>
</dbReference>
<dbReference type="CDD" id="cd02440">
    <property type="entry name" value="AdoMet_MTases"/>
    <property type="match status" value="1"/>
</dbReference>
<keyword evidence="1 3" id="KW-0808">Transferase</keyword>
<evidence type="ECO:0000313" key="3">
    <source>
        <dbReference type="EMBL" id="MEI4551278.1"/>
    </source>
</evidence>
<feature type="domain" description="Methyltransferase type 11" evidence="2">
    <location>
        <begin position="41"/>
        <end position="137"/>
    </location>
</feature>
<evidence type="ECO:0000313" key="4">
    <source>
        <dbReference type="Proteomes" id="UP001382455"/>
    </source>
</evidence>
<accession>A0ABU8EYL4</accession>
<keyword evidence="3" id="KW-0489">Methyltransferase</keyword>